<reference evidence="1 2" key="1">
    <citation type="submission" date="2021-10" db="EMBL/GenBank/DDBJ databases">
        <title>Anaerobic single-cell dispensing facilitates the cultivation of human gut bacteria.</title>
        <authorList>
            <person name="Afrizal A."/>
        </authorList>
    </citation>
    <scope>NUCLEOTIDE SEQUENCE [LARGE SCALE GENOMIC DNA]</scope>
    <source>
        <strain evidence="1 2">CLA-AA-H200</strain>
    </source>
</reference>
<dbReference type="Gene3D" id="3.10.530.10">
    <property type="entry name" value="CPE0013-like"/>
    <property type="match status" value="1"/>
</dbReference>
<dbReference type="InterPro" id="IPR036593">
    <property type="entry name" value="CPE0013-like_sf"/>
</dbReference>
<comment type="caution">
    <text evidence="1">The sequence shown here is derived from an EMBL/GenBank/DDBJ whole genome shotgun (WGS) entry which is preliminary data.</text>
</comment>
<keyword evidence="2" id="KW-1185">Reference proteome</keyword>
<sequence length="121" mass="13322">MNSRKFVCIICPNSCEIEASVEDGKIQAISGNKCKKGEEYVVQELTDPRRTISSSVLIEGSFLPLCSVRLTKPVPKKEIFRVMEEINKVHLKAPVSAGDVVIQDVCGLGSDVIVTKNMERV</sequence>
<dbReference type="Proteomes" id="UP001198151">
    <property type="component" value="Unassembled WGS sequence"/>
</dbReference>
<dbReference type="EMBL" id="JAJEQX010000005">
    <property type="protein sequence ID" value="MCC2253607.1"/>
    <property type="molecule type" value="Genomic_DNA"/>
</dbReference>
<protein>
    <submittedName>
        <fullName evidence="1">DUF1667 domain-containing protein</fullName>
    </submittedName>
</protein>
<dbReference type="PANTHER" id="PTHR39450">
    <property type="entry name" value="MOLYBDOPTERIN OXIDOREDUCTASE, 4FE-4S CLUSTER-BINDING SUBUNIT"/>
    <property type="match status" value="1"/>
</dbReference>
<dbReference type="SUPFAM" id="SSF53706">
    <property type="entry name" value="Formate dehydrogenase/DMSO reductase, domains 1-3"/>
    <property type="match status" value="1"/>
</dbReference>
<dbReference type="PANTHER" id="PTHR39450:SF1">
    <property type="entry name" value="DUF1667 DOMAIN-CONTAINING PROTEIN"/>
    <property type="match status" value="1"/>
</dbReference>
<dbReference type="Pfam" id="PF07892">
    <property type="entry name" value="DUF1667"/>
    <property type="match status" value="1"/>
</dbReference>
<dbReference type="InterPro" id="IPR012460">
    <property type="entry name" value="DUF1667"/>
</dbReference>
<evidence type="ECO:0000313" key="1">
    <source>
        <dbReference type="EMBL" id="MCC2253607.1"/>
    </source>
</evidence>
<evidence type="ECO:0000313" key="2">
    <source>
        <dbReference type="Proteomes" id="UP001198151"/>
    </source>
</evidence>
<name>A0ABS8FUG0_9FIRM</name>
<accession>A0ABS8FUG0</accession>
<dbReference type="SUPFAM" id="SSF160148">
    <property type="entry name" value="CPE0013-like"/>
    <property type="match status" value="1"/>
</dbReference>
<dbReference type="RefSeq" id="WP_227706752.1">
    <property type="nucleotide sequence ID" value="NZ_JAJEQX010000005.1"/>
</dbReference>
<gene>
    <name evidence="1" type="ORF">LKD70_04000</name>
</gene>
<organism evidence="1 2">
    <name type="scientific">Ruminococcus turbiniformis</name>
    <dbReference type="NCBI Taxonomy" id="2881258"/>
    <lineage>
        <taxon>Bacteria</taxon>
        <taxon>Bacillati</taxon>
        <taxon>Bacillota</taxon>
        <taxon>Clostridia</taxon>
        <taxon>Eubacteriales</taxon>
        <taxon>Oscillospiraceae</taxon>
        <taxon>Ruminococcus</taxon>
    </lineage>
</organism>
<proteinExistence type="predicted"/>